<protein>
    <submittedName>
        <fullName evidence="1">4827_t:CDS:1</fullName>
    </submittedName>
</protein>
<proteinExistence type="predicted"/>
<dbReference type="Proteomes" id="UP000789901">
    <property type="component" value="Unassembled WGS sequence"/>
</dbReference>
<sequence>LAFYDIVDITPGSNSDFIQSLQNNVVKKIRQSKQFTKPKMDNANRMKDFIIKFTKVSPIP</sequence>
<reference evidence="1 2" key="1">
    <citation type="submission" date="2021-06" db="EMBL/GenBank/DDBJ databases">
        <authorList>
            <person name="Kallberg Y."/>
            <person name="Tangrot J."/>
            <person name="Rosling A."/>
        </authorList>
    </citation>
    <scope>NUCLEOTIDE SEQUENCE [LARGE SCALE GENOMIC DNA]</scope>
    <source>
        <strain evidence="1 2">120-4 pot B 10/14</strain>
    </source>
</reference>
<feature type="non-terminal residue" evidence="1">
    <location>
        <position position="1"/>
    </location>
</feature>
<comment type="caution">
    <text evidence="1">The sequence shown here is derived from an EMBL/GenBank/DDBJ whole genome shotgun (WGS) entry which is preliminary data.</text>
</comment>
<evidence type="ECO:0000313" key="1">
    <source>
        <dbReference type="EMBL" id="CAG8848447.1"/>
    </source>
</evidence>
<organism evidence="1 2">
    <name type="scientific">Gigaspora margarita</name>
    <dbReference type="NCBI Taxonomy" id="4874"/>
    <lineage>
        <taxon>Eukaryota</taxon>
        <taxon>Fungi</taxon>
        <taxon>Fungi incertae sedis</taxon>
        <taxon>Mucoromycota</taxon>
        <taxon>Glomeromycotina</taxon>
        <taxon>Glomeromycetes</taxon>
        <taxon>Diversisporales</taxon>
        <taxon>Gigasporaceae</taxon>
        <taxon>Gigaspora</taxon>
    </lineage>
</organism>
<gene>
    <name evidence="1" type="ORF">GMARGA_LOCUS39182</name>
</gene>
<keyword evidence="2" id="KW-1185">Reference proteome</keyword>
<dbReference type="EMBL" id="CAJVQB010092030">
    <property type="protein sequence ID" value="CAG8848447.1"/>
    <property type="molecule type" value="Genomic_DNA"/>
</dbReference>
<name>A0ABN7X775_GIGMA</name>
<accession>A0ABN7X775</accession>
<evidence type="ECO:0000313" key="2">
    <source>
        <dbReference type="Proteomes" id="UP000789901"/>
    </source>
</evidence>